<sequence>MSRSLLKKTSNRSRSEKMRVKFSETMTVFSEEFSKPQKVTIQPIESFLNDTCLVYEPPPQYQNSLNLKPPSEYRDTLDIATSFFLNREPGSTLVEATSFLASKNENNSEMINGNHEVKEESSRESRASRALSGLVKSTDVVSITGDNEEKSVSVGREPLCDLLNKDAGKDENVGIFSSEIEYLQGIGTLPFKSLSTHDKLIETLDSRSQTKLQDALPADSEFVTMPSAPESQLPGLSPPLSQLSVDLVQHRKEDEDWRVQLSPLNSVQETDSDSSVSSQDTIIMMTSEESKRNEERIRESFRRYEELRRQILGQHMNDKLREILVCSSPQDSEDSKSTGSSSSLSDDKGPEEYTTRQCQGINRTNSQIRQALERSALRRSLQKKAEVRKRVAPSSGGMNQRGNSESSSNISLVEKLRWLTTVNSKEYSEEEVNENEEEEEVNENEEEDHVEMFHSSNLHYESSVPQQLRSWNLIDDPYFKKTEQLLPAILRKKRQLNVQKCLYTKPSSLGKEREDLSSRENRLASLVIPDDLRDWKIGSKLAKNKLKSSIKDCNNHSYTVSQESVSCDIHKSRVPPLVSAQGIKKGVFINGTSDELEVFVNQDLNRIERLRKRYSLSEEDSDSTFGFSRRPSVRGIRPRFGSTNEILRQMQLQLQPPKLANPKHTGSHVTWPYMDVESASQSAQRRVPGVILLNVKHEERINGLELIPKLYSSLPPNPVRYNHVRGSTSNLVSQPHTRKFQENTFTELSQNGVAAYNQDSKPVRKERLVSSYKGERGTPEGASTSPKVSSDSVYHRAPSHGISKPAKQTGVIYYTMNV</sequence>
<feature type="compositionally biased region" description="Polar residues" evidence="1">
    <location>
        <begin position="781"/>
        <end position="792"/>
    </location>
</feature>
<keyword evidence="2" id="KW-1185">Reference proteome</keyword>
<feature type="compositionally biased region" description="Polar residues" evidence="1">
    <location>
        <begin position="355"/>
        <end position="366"/>
    </location>
</feature>
<evidence type="ECO:0000313" key="2">
    <source>
        <dbReference type="Proteomes" id="UP000694941"/>
    </source>
</evidence>
<protein>
    <submittedName>
        <fullName evidence="3">Uncharacterized protein LOC111083478</fullName>
    </submittedName>
</protein>
<feature type="region of interest" description="Disordered" evidence="1">
    <location>
        <begin position="758"/>
        <end position="802"/>
    </location>
</feature>
<evidence type="ECO:0000256" key="1">
    <source>
        <dbReference type="SAM" id="MobiDB-lite"/>
    </source>
</evidence>
<feature type="compositionally biased region" description="Basic and acidic residues" evidence="1">
    <location>
        <begin position="115"/>
        <end position="127"/>
    </location>
</feature>
<feature type="compositionally biased region" description="Basic and acidic residues" evidence="1">
    <location>
        <begin position="345"/>
        <end position="354"/>
    </location>
</feature>
<feature type="region of interest" description="Disordered" evidence="1">
    <location>
        <begin position="259"/>
        <end position="296"/>
    </location>
</feature>
<evidence type="ECO:0000313" key="3">
    <source>
        <dbReference type="RefSeq" id="XP_022235733.1"/>
    </source>
</evidence>
<reference evidence="3" key="1">
    <citation type="submission" date="2025-08" db="UniProtKB">
        <authorList>
            <consortium name="RefSeq"/>
        </authorList>
    </citation>
    <scope>IDENTIFICATION</scope>
    <source>
        <tissue evidence="3">Muscle</tissue>
    </source>
</reference>
<proteinExistence type="predicted"/>
<name>A0ABM1RWH8_LIMPO</name>
<organism evidence="2 3">
    <name type="scientific">Limulus polyphemus</name>
    <name type="common">Atlantic horseshoe crab</name>
    <dbReference type="NCBI Taxonomy" id="6850"/>
    <lineage>
        <taxon>Eukaryota</taxon>
        <taxon>Metazoa</taxon>
        <taxon>Ecdysozoa</taxon>
        <taxon>Arthropoda</taxon>
        <taxon>Chelicerata</taxon>
        <taxon>Merostomata</taxon>
        <taxon>Xiphosura</taxon>
        <taxon>Limulidae</taxon>
        <taxon>Limulus</taxon>
    </lineage>
</organism>
<feature type="compositionally biased region" description="Polar residues" evidence="1">
    <location>
        <begin position="396"/>
        <end position="408"/>
    </location>
</feature>
<accession>A0ABM1RWH8</accession>
<dbReference type="Proteomes" id="UP000694941">
    <property type="component" value="Unplaced"/>
</dbReference>
<feature type="region of interest" description="Disordered" evidence="1">
    <location>
        <begin position="105"/>
        <end position="131"/>
    </location>
</feature>
<gene>
    <name evidence="3" type="primary">LOC111083478</name>
</gene>
<feature type="compositionally biased region" description="Low complexity" evidence="1">
    <location>
        <begin position="266"/>
        <end position="281"/>
    </location>
</feature>
<feature type="region of interest" description="Disordered" evidence="1">
    <location>
        <begin position="379"/>
        <end position="408"/>
    </location>
</feature>
<dbReference type="RefSeq" id="XP_022235733.1">
    <property type="nucleotide sequence ID" value="XM_022380025.1"/>
</dbReference>
<feature type="region of interest" description="Disordered" evidence="1">
    <location>
        <begin position="328"/>
        <end position="366"/>
    </location>
</feature>
<feature type="compositionally biased region" description="Basic and acidic residues" evidence="1">
    <location>
        <begin position="761"/>
        <end position="778"/>
    </location>
</feature>
<dbReference type="GeneID" id="111083478"/>